<accession>A0AAE0W6F3</accession>
<protein>
    <submittedName>
        <fullName evidence="1">Uncharacterized protein</fullName>
    </submittedName>
</protein>
<reference evidence="1" key="1">
    <citation type="journal article" date="2021" name="Genome Biol. Evol.">
        <title>A High-Quality Reference Genome for a Parasitic Bivalve with Doubly Uniparental Inheritance (Bivalvia: Unionida).</title>
        <authorList>
            <person name="Smith C.H."/>
        </authorList>
    </citation>
    <scope>NUCLEOTIDE SEQUENCE</scope>
    <source>
        <strain evidence="1">CHS0354</strain>
    </source>
</reference>
<reference evidence="1" key="3">
    <citation type="submission" date="2023-05" db="EMBL/GenBank/DDBJ databases">
        <authorList>
            <person name="Smith C.H."/>
        </authorList>
    </citation>
    <scope>NUCLEOTIDE SEQUENCE</scope>
    <source>
        <strain evidence="1">CHS0354</strain>
        <tissue evidence="1">Mantle</tissue>
    </source>
</reference>
<comment type="caution">
    <text evidence="1">The sequence shown here is derived from an EMBL/GenBank/DDBJ whole genome shotgun (WGS) entry which is preliminary data.</text>
</comment>
<dbReference type="EMBL" id="JAEAOA010001263">
    <property type="protein sequence ID" value="KAK3601965.1"/>
    <property type="molecule type" value="Genomic_DNA"/>
</dbReference>
<proteinExistence type="predicted"/>
<dbReference type="Proteomes" id="UP001195483">
    <property type="component" value="Unassembled WGS sequence"/>
</dbReference>
<organism evidence="1 2">
    <name type="scientific">Potamilus streckersoni</name>
    <dbReference type="NCBI Taxonomy" id="2493646"/>
    <lineage>
        <taxon>Eukaryota</taxon>
        <taxon>Metazoa</taxon>
        <taxon>Spiralia</taxon>
        <taxon>Lophotrochozoa</taxon>
        <taxon>Mollusca</taxon>
        <taxon>Bivalvia</taxon>
        <taxon>Autobranchia</taxon>
        <taxon>Heteroconchia</taxon>
        <taxon>Palaeoheterodonta</taxon>
        <taxon>Unionida</taxon>
        <taxon>Unionoidea</taxon>
        <taxon>Unionidae</taxon>
        <taxon>Ambleminae</taxon>
        <taxon>Lampsilini</taxon>
        <taxon>Potamilus</taxon>
    </lineage>
</organism>
<name>A0AAE0W6F3_9BIVA</name>
<sequence length="102" mass="11418">MSGKFSAWIGSDYSPRGDLKHQKLTIVFDSSEDGKAILTHAEDTFEKKKHADIVDGIIESAINSESHIEAGITYQCKIASVISSNHIISIFHAYRRNQIWIV</sequence>
<keyword evidence="2" id="KW-1185">Reference proteome</keyword>
<reference evidence="1" key="2">
    <citation type="journal article" date="2021" name="Genome Biol. Evol.">
        <title>Developing a high-quality reference genome for a parasitic bivalve with doubly uniparental inheritance (Bivalvia: Unionida).</title>
        <authorList>
            <person name="Smith C.H."/>
        </authorList>
    </citation>
    <scope>NUCLEOTIDE SEQUENCE</scope>
    <source>
        <strain evidence="1">CHS0354</strain>
        <tissue evidence="1">Mantle</tissue>
    </source>
</reference>
<gene>
    <name evidence="1" type="ORF">CHS0354_020723</name>
</gene>
<evidence type="ECO:0000313" key="2">
    <source>
        <dbReference type="Proteomes" id="UP001195483"/>
    </source>
</evidence>
<dbReference type="AlphaFoldDB" id="A0AAE0W6F3"/>
<evidence type="ECO:0000313" key="1">
    <source>
        <dbReference type="EMBL" id="KAK3601965.1"/>
    </source>
</evidence>